<dbReference type="PANTHER" id="PTHR40267">
    <property type="entry name" value="BLR3294 PROTEIN"/>
    <property type="match status" value="1"/>
</dbReference>
<gene>
    <name evidence="1" type="ORF">FNW02_28025</name>
</gene>
<evidence type="ECO:0000313" key="1">
    <source>
        <dbReference type="EMBL" id="MBD6619567.1"/>
    </source>
</evidence>
<name>A0AA40T2T6_9NOST</name>
<keyword evidence="2" id="KW-1185">Reference proteome</keyword>
<dbReference type="Gene3D" id="3.40.50.12500">
    <property type="match status" value="1"/>
</dbReference>
<comment type="caution">
    <text evidence="1">The sequence shown here is derived from an EMBL/GenBank/DDBJ whole genome shotgun (WGS) entry which is preliminary data.</text>
</comment>
<dbReference type="EMBL" id="VJXY01000043">
    <property type="protein sequence ID" value="MBD6619567.1"/>
    <property type="molecule type" value="Genomic_DNA"/>
</dbReference>
<dbReference type="Pfam" id="PF17645">
    <property type="entry name" value="Amdase"/>
    <property type="match status" value="1"/>
</dbReference>
<dbReference type="InterPro" id="IPR026286">
    <property type="entry name" value="MaiA/AMDase"/>
</dbReference>
<evidence type="ECO:0000313" key="2">
    <source>
        <dbReference type="Proteomes" id="UP001165986"/>
    </source>
</evidence>
<sequence length="173" mass="19323">MKKNSFSPCSPCCTSPPALPTRQNWVGELLGVPVVIPALALLEALEHLKAKKISVVTPYPEWNNQTLKTFLHETPFEIITFKGDERPKEVAKQNYLWHQSPDEAAAFIKEVSHKGADVIVLPCTAWRTFEVIEELEANLNIPVVTANQATIWSLAKRASIESALHPRGKLFDI</sequence>
<reference evidence="1" key="1">
    <citation type="submission" date="2019-07" db="EMBL/GenBank/DDBJ databases">
        <title>Toxilogical consequences of a new and cryptic species of cyanobacteria (Komarekiella delphini-convector) recovered from the epidermis of a bottlenose dolphin and 1500 ft. in the air.</title>
        <authorList>
            <person name="Brown A.O."/>
            <person name="Dvorak P."/>
            <person name="Villanueva C.D."/>
            <person name="Foss A.J."/>
            <person name="Garvey A.D."/>
            <person name="Gibson Q.A."/>
            <person name="Johansen J.R."/>
            <person name="Casamatta D.A."/>
        </authorList>
    </citation>
    <scope>NUCLEOTIDE SEQUENCE</scope>
    <source>
        <strain evidence="1">SJRDD-AB1</strain>
    </source>
</reference>
<dbReference type="Proteomes" id="UP001165986">
    <property type="component" value="Unassembled WGS sequence"/>
</dbReference>
<organism evidence="1 2">
    <name type="scientific">Komarekiella delphini-convector SJRDD-AB1</name>
    <dbReference type="NCBI Taxonomy" id="2593771"/>
    <lineage>
        <taxon>Bacteria</taxon>
        <taxon>Bacillati</taxon>
        <taxon>Cyanobacteriota</taxon>
        <taxon>Cyanophyceae</taxon>
        <taxon>Nostocales</taxon>
        <taxon>Nostocaceae</taxon>
        <taxon>Komarekiella</taxon>
        <taxon>Komarekiella delphini-convector</taxon>
    </lineage>
</organism>
<dbReference type="RefSeq" id="WP_191760759.1">
    <property type="nucleotide sequence ID" value="NZ_VJXY01000043.1"/>
</dbReference>
<dbReference type="InterPro" id="IPR053714">
    <property type="entry name" value="Iso_Racemase_Enz_sf"/>
</dbReference>
<accession>A0AA40T2T6</accession>
<dbReference type="AlphaFoldDB" id="A0AA40T2T6"/>
<protein>
    <recommendedName>
        <fullName evidence="3">Asp/Glu racemase</fullName>
    </recommendedName>
</protein>
<proteinExistence type="predicted"/>
<dbReference type="PANTHER" id="PTHR40267:SF1">
    <property type="entry name" value="BLR3294 PROTEIN"/>
    <property type="match status" value="1"/>
</dbReference>
<evidence type="ECO:0008006" key="3">
    <source>
        <dbReference type="Google" id="ProtNLM"/>
    </source>
</evidence>